<evidence type="ECO:0000313" key="2">
    <source>
        <dbReference type="EMBL" id="CAG1850079.1"/>
    </source>
</evidence>
<dbReference type="SUPFAM" id="SSF81383">
    <property type="entry name" value="F-box domain"/>
    <property type="match status" value="1"/>
</dbReference>
<dbReference type="OMA" id="GDEMACR"/>
<dbReference type="Gene3D" id="1.20.1280.50">
    <property type="match status" value="1"/>
</dbReference>
<dbReference type="PANTHER" id="PTHR47712">
    <property type="entry name" value="OS09G0555300 PROTEIN"/>
    <property type="match status" value="1"/>
</dbReference>
<dbReference type="SMART" id="SM00256">
    <property type="entry name" value="FBOX"/>
    <property type="match status" value="1"/>
</dbReference>
<dbReference type="Pfam" id="PF00646">
    <property type="entry name" value="F-box"/>
    <property type="match status" value="1"/>
</dbReference>
<organism evidence="3 4">
    <name type="scientific">Musa acuminata subsp. malaccensis</name>
    <name type="common">Wild banana</name>
    <name type="synonym">Musa malaccensis</name>
    <dbReference type="NCBI Taxonomy" id="214687"/>
    <lineage>
        <taxon>Eukaryota</taxon>
        <taxon>Viridiplantae</taxon>
        <taxon>Streptophyta</taxon>
        <taxon>Embryophyta</taxon>
        <taxon>Tracheophyta</taxon>
        <taxon>Spermatophyta</taxon>
        <taxon>Magnoliopsida</taxon>
        <taxon>Liliopsida</taxon>
        <taxon>Zingiberales</taxon>
        <taxon>Musaceae</taxon>
        <taxon>Musa</taxon>
    </lineage>
</organism>
<evidence type="ECO:0000313" key="3">
    <source>
        <dbReference type="EnsemblPlants" id="Ma03_p13790.1"/>
    </source>
</evidence>
<dbReference type="InterPro" id="IPR001810">
    <property type="entry name" value="F-box_dom"/>
</dbReference>
<reference evidence="2" key="1">
    <citation type="submission" date="2021-03" db="EMBL/GenBank/DDBJ databases">
        <authorList>
            <consortium name="Genoscope - CEA"/>
            <person name="William W."/>
        </authorList>
    </citation>
    <scope>NUCLEOTIDE SEQUENCE</scope>
    <source>
        <strain evidence="2">Doubled-haploid Pahang</strain>
    </source>
</reference>
<dbReference type="Proteomes" id="UP000012960">
    <property type="component" value="Unplaced"/>
</dbReference>
<dbReference type="Gene3D" id="2.120.10.80">
    <property type="entry name" value="Kelch-type beta propeller"/>
    <property type="match status" value="1"/>
</dbReference>
<dbReference type="GO" id="GO:0004842">
    <property type="term" value="F:ubiquitin-protein transferase activity"/>
    <property type="evidence" value="ECO:0000318"/>
    <property type="project" value="GO_Central"/>
</dbReference>
<dbReference type="InParanoid" id="A0A804IBS0"/>
<dbReference type="OrthoDB" id="1882349at2759"/>
<reference evidence="3" key="2">
    <citation type="submission" date="2021-05" db="UniProtKB">
        <authorList>
            <consortium name="EnsemblPlants"/>
        </authorList>
    </citation>
    <scope>IDENTIFICATION</scope>
    <source>
        <strain evidence="3">subsp. malaccensis</strain>
    </source>
</reference>
<accession>A0A804IBS0</accession>
<feature type="domain" description="F-box" evidence="1">
    <location>
        <begin position="49"/>
        <end position="89"/>
    </location>
</feature>
<dbReference type="AlphaFoldDB" id="A0A804IBS0"/>
<dbReference type="GO" id="GO:0031146">
    <property type="term" value="P:SCF-dependent proteasomal ubiquitin-dependent protein catabolic process"/>
    <property type="evidence" value="ECO:0000318"/>
    <property type="project" value="GO_Central"/>
</dbReference>
<name>A0A804IBS0_MUSAM</name>
<dbReference type="SUPFAM" id="SSF117281">
    <property type="entry name" value="Kelch motif"/>
    <property type="match status" value="1"/>
</dbReference>
<dbReference type="InterPro" id="IPR036047">
    <property type="entry name" value="F-box-like_dom_sf"/>
</dbReference>
<gene>
    <name evidence="2" type="ORF">GSMUA_216650.1</name>
</gene>
<evidence type="ECO:0000259" key="1">
    <source>
        <dbReference type="SMART" id="SM00256"/>
    </source>
</evidence>
<dbReference type="PANTHER" id="PTHR47712:SF3">
    <property type="entry name" value="F-BOX DOMAIN-CONTAINING PROTEIN"/>
    <property type="match status" value="1"/>
</dbReference>
<dbReference type="EnsemblPlants" id="Ma03_t13790.1">
    <property type="protein sequence ID" value="Ma03_p13790.1"/>
    <property type="gene ID" value="Ma03_g13790"/>
</dbReference>
<keyword evidence="4" id="KW-1185">Reference proteome</keyword>
<dbReference type="EMBL" id="HG996468">
    <property type="protein sequence ID" value="CAG1850079.1"/>
    <property type="molecule type" value="Genomic_DNA"/>
</dbReference>
<evidence type="ECO:0000313" key="4">
    <source>
        <dbReference type="Proteomes" id="UP000012960"/>
    </source>
</evidence>
<dbReference type="Gramene" id="Ma03_t13790.1">
    <property type="protein sequence ID" value="Ma03_p13790.1"/>
    <property type="gene ID" value="Ma03_g13790"/>
</dbReference>
<sequence length="434" mass="46719">MAEADATPPTQSLEPLSASAAAATQALDPVMEGEMQAAAGARATPWSRLSCDLVELIFSYLPLRSVVVAGAVCRQWRALVSDPGFAAGAAAYRRRRPWFFLYGQNNVVLSKNQAFGFDPDDGEWIALPSSPSALHVDCFAGAGGFFFATTSSTRFCYAPLLRGPWRETSPLFFSRCNPLVGVFFAAGGHRRFVVVGGARFIGGLVDIEDPLAVEIYDPATDSWELCPPLPPEFRIGNSSQWLSAALLGGRFFFVFGIYSCSIAAFDLSSRAWTGVRVLRPPGVLFSFLLACGDRLILAGLCNTPVGPPCFALWAVDHCSMDFAEIGVMPRDLLSCLFDTDDDDNKFASLKCVGLDGLVYVFNEDHHKAYPACVCEISDGSTAKRADSTSGLNLSCSWRKVPPLPGPVDRFHKVIAFCSPVPADSVLGGGVDREP</sequence>
<dbReference type="KEGG" id="mus:103973104"/>
<proteinExistence type="predicted"/>
<protein>
    <submittedName>
        <fullName evidence="2">(wild Malaysian banana) hypothetical protein</fullName>
    </submittedName>
</protein>
<dbReference type="InterPro" id="IPR015915">
    <property type="entry name" value="Kelch-typ_b-propeller"/>
</dbReference>